<dbReference type="OrthoDB" id="9780932at2"/>
<dbReference type="PANTHER" id="PTHR43798">
    <property type="entry name" value="MONOACYLGLYCEROL LIPASE"/>
    <property type="match status" value="1"/>
</dbReference>
<evidence type="ECO:0000259" key="2">
    <source>
        <dbReference type="Pfam" id="PF00561"/>
    </source>
</evidence>
<protein>
    <submittedName>
        <fullName evidence="3">Alpha/beta hydrolase</fullName>
    </submittedName>
</protein>
<dbReference type="Gene3D" id="3.40.50.1820">
    <property type="entry name" value="alpha/beta hydrolase"/>
    <property type="match status" value="1"/>
</dbReference>
<dbReference type="InterPro" id="IPR000639">
    <property type="entry name" value="Epox_hydrolase-like"/>
</dbReference>
<dbReference type="PRINTS" id="PR00412">
    <property type="entry name" value="EPOXHYDRLASE"/>
</dbReference>
<sequence length="313" mass="34042">MPTVARYPKTPLLAASVLSLTVLTACQSLPDPDPEIFAMPDTRTLQTNGGTLAYDLQGEGPLVVLLPGLGDLRQSYRFLAPELADAGYTVVTMDLRGHGETSVPWASYSTEDVSQDLLALIDHLERGPAAVVGNSFSAGVAVWAATEQPEAVTAISMIGPFVRDHEAGLIRRSVMGASMAVMFNGPWKVRSWLWFHGTLFTDEKPADHEQYRAHLHANLSEPHRFDAVKQMIDRSDAAVEARLPQVIQPTQIIMGTLDPDYADPAAEAEWIAERLNGQVALIEDAGHYPQAEKPAETLQALLPFLRNAIAAVQ</sequence>
<evidence type="ECO:0000313" key="4">
    <source>
        <dbReference type="Proteomes" id="UP000297475"/>
    </source>
</evidence>
<feature type="domain" description="AB hydrolase-1" evidence="2">
    <location>
        <begin position="61"/>
        <end position="294"/>
    </location>
</feature>
<dbReference type="Pfam" id="PF00561">
    <property type="entry name" value="Abhydrolase_1"/>
    <property type="match status" value="1"/>
</dbReference>
<organism evidence="3 4">
    <name type="scientific">Natronospirillum operosum</name>
    <dbReference type="NCBI Taxonomy" id="2759953"/>
    <lineage>
        <taxon>Bacteria</taxon>
        <taxon>Pseudomonadati</taxon>
        <taxon>Pseudomonadota</taxon>
        <taxon>Gammaproteobacteria</taxon>
        <taxon>Oceanospirillales</taxon>
        <taxon>Natronospirillaceae</taxon>
        <taxon>Natronospirillum</taxon>
    </lineage>
</organism>
<dbReference type="InterPro" id="IPR000073">
    <property type="entry name" value="AB_hydrolase_1"/>
</dbReference>
<dbReference type="InterPro" id="IPR029058">
    <property type="entry name" value="AB_hydrolase_fold"/>
</dbReference>
<dbReference type="Proteomes" id="UP000297475">
    <property type="component" value="Unassembled WGS sequence"/>
</dbReference>
<dbReference type="SUPFAM" id="SSF53474">
    <property type="entry name" value="alpha/beta-Hydrolases"/>
    <property type="match status" value="1"/>
</dbReference>
<feature type="signal peptide" evidence="1">
    <location>
        <begin position="1"/>
        <end position="24"/>
    </location>
</feature>
<feature type="chain" id="PRO_5021224469" evidence="1">
    <location>
        <begin position="25"/>
        <end position="313"/>
    </location>
</feature>
<dbReference type="InterPro" id="IPR050266">
    <property type="entry name" value="AB_hydrolase_sf"/>
</dbReference>
<proteinExistence type="predicted"/>
<comment type="caution">
    <text evidence="3">The sequence shown here is derived from an EMBL/GenBank/DDBJ whole genome shotgun (WGS) entry which is preliminary data.</text>
</comment>
<dbReference type="PROSITE" id="PS51257">
    <property type="entry name" value="PROKAR_LIPOPROTEIN"/>
    <property type="match status" value="1"/>
</dbReference>
<gene>
    <name evidence="3" type="ORF">E4656_19780</name>
</gene>
<dbReference type="PRINTS" id="PR00111">
    <property type="entry name" value="ABHYDROLASE"/>
</dbReference>
<dbReference type="RefSeq" id="WP_135485058.1">
    <property type="nucleotide sequence ID" value="NZ_SRMF01000018.1"/>
</dbReference>
<keyword evidence="1" id="KW-0732">Signal</keyword>
<reference evidence="3 4" key="1">
    <citation type="submission" date="2019-04" db="EMBL/GenBank/DDBJ databases">
        <title>Natronospirillum operosus gen. nov., sp. nov., a haloalkaliphilic satellite isolated from decaying biomass of laboratory culture of cyanobacterium Geitlerinema sp. and proposal of Natronospirillaceae fam. nov. and Saccharospirillaceae fam. nov.</title>
        <authorList>
            <person name="Kevbrin V."/>
            <person name="Boltyanskaya Y."/>
            <person name="Koziaeva V."/>
            <person name="Grouzdev D.S."/>
            <person name="Park M."/>
            <person name="Cho J."/>
        </authorList>
    </citation>
    <scope>NUCLEOTIDE SEQUENCE [LARGE SCALE GENOMIC DNA]</scope>
    <source>
        <strain evidence="3 4">G-116</strain>
    </source>
</reference>
<dbReference type="AlphaFoldDB" id="A0A4Z0W972"/>
<evidence type="ECO:0000313" key="3">
    <source>
        <dbReference type="EMBL" id="TGG89980.1"/>
    </source>
</evidence>
<dbReference type="GO" id="GO:0046464">
    <property type="term" value="P:acylglycerol catabolic process"/>
    <property type="evidence" value="ECO:0007669"/>
    <property type="project" value="TreeGrafter"/>
</dbReference>
<dbReference type="GO" id="GO:0047372">
    <property type="term" value="F:monoacylglycerol lipase activity"/>
    <property type="evidence" value="ECO:0007669"/>
    <property type="project" value="TreeGrafter"/>
</dbReference>
<name>A0A4Z0W972_9GAMM</name>
<dbReference type="GO" id="GO:0016020">
    <property type="term" value="C:membrane"/>
    <property type="evidence" value="ECO:0007669"/>
    <property type="project" value="TreeGrafter"/>
</dbReference>
<accession>A0A4Z0W972</accession>
<evidence type="ECO:0000256" key="1">
    <source>
        <dbReference type="SAM" id="SignalP"/>
    </source>
</evidence>
<dbReference type="EMBL" id="SRMF01000018">
    <property type="protein sequence ID" value="TGG89980.1"/>
    <property type="molecule type" value="Genomic_DNA"/>
</dbReference>
<dbReference type="PANTHER" id="PTHR43798:SF5">
    <property type="entry name" value="MONOACYLGLYCEROL LIPASE ABHD6"/>
    <property type="match status" value="1"/>
</dbReference>
<keyword evidence="3" id="KW-0378">Hydrolase</keyword>
<keyword evidence="4" id="KW-1185">Reference proteome</keyword>